<dbReference type="InterPro" id="IPR036866">
    <property type="entry name" value="RibonucZ/Hydroxyglut_hydro"/>
</dbReference>
<dbReference type="PANTHER" id="PTHR46018">
    <property type="entry name" value="ZINC PHOSPHODIESTERASE ELAC PROTEIN 1"/>
    <property type="match status" value="1"/>
</dbReference>
<dbReference type="RefSeq" id="WP_264713222.1">
    <property type="nucleotide sequence ID" value="NZ_JAPDNT010000004.1"/>
</dbReference>
<dbReference type="SUPFAM" id="SSF56281">
    <property type="entry name" value="Metallo-hydrolase/oxidoreductase"/>
    <property type="match status" value="1"/>
</dbReference>
<protein>
    <submittedName>
        <fullName evidence="1">Uncharacterized protein</fullName>
    </submittedName>
</protein>
<dbReference type="GO" id="GO:0042781">
    <property type="term" value="F:3'-tRNA processing endoribonuclease activity"/>
    <property type="evidence" value="ECO:0007669"/>
    <property type="project" value="TreeGrafter"/>
</dbReference>
<reference evidence="1" key="1">
    <citation type="submission" date="2022-09" db="EMBL/GenBank/DDBJ databases">
        <title>Rhodovastum sp. nov. RN2-1 isolated from soil in Seongnam, South Korea.</title>
        <authorList>
            <person name="Le N.T."/>
        </authorList>
    </citation>
    <scope>NUCLEOTIDE SEQUENCE</scope>
    <source>
        <strain evidence="1">RN2-1</strain>
    </source>
</reference>
<accession>A0AA41YLF3</accession>
<comment type="caution">
    <text evidence="1">The sequence shown here is derived from an EMBL/GenBank/DDBJ whole genome shotgun (WGS) entry which is preliminary data.</text>
</comment>
<evidence type="ECO:0000313" key="1">
    <source>
        <dbReference type="EMBL" id="MCW3474581.1"/>
    </source>
</evidence>
<keyword evidence="2" id="KW-1185">Reference proteome</keyword>
<sequence>MRPIVHCHLVNGPFGDPSLYAEIMFERRAMLFDLGDLSPLSPRKLLRVSHAFVSHAHMDHFAGFDRLLRVLLGREKTVAMYGPADFIDRIEHKLHAYTWNVIGNYDGNLIFDVSEVHDGGIVWSARFQSRHAFRREPMPEARIEGDVLASCGALQVRCAVLDHATPCLGFALEERAHVNIWKTRLDELGLEVGPWLGALKRALLQDAPDDTPIRALRRSDEGVTPVTLPLGALRALATVVAGQKIAYVVDARDHVANVARIERLAWRADVLFIECTFLLADAAHAMRKNHLTAHRAGLIARHAQVKRLAPCHFSTRYAERGDVLSEEAQRAFQGLGPTA</sequence>
<evidence type="ECO:0000313" key="2">
    <source>
        <dbReference type="Proteomes" id="UP001165679"/>
    </source>
</evidence>
<dbReference type="AlphaFoldDB" id="A0AA41YLF3"/>
<reference evidence="1" key="2">
    <citation type="submission" date="2022-10" db="EMBL/GenBank/DDBJ databases">
        <authorList>
            <person name="Trinh H.N."/>
        </authorList>
    </citation>
    <scope>NUCLEOTIDE SEQUENCE</scope>
    <source>
        <strain evidence="1">RN2-1</strain>
    </source>
</reference>
<gene>
    <name evidence="1" type="ORF">OL599_08280</name>
</gene>
<dbReference type="EMBL" id="JAPDNT010000004">
    <property type="protein sequence ID" value="MCW3474581.1"/>
    <property type="molecule type" value="Genomic_DNA"/>
</dbReference>
<dbReference type="Proteomes" id="UP001165679">
    <property type="component" value="Unassembled WGS sequence"/>
</dbReference>
<dbReference type="NCBIfam" id="NF002558">
    <property type="entry name" value="PRK02126.1"/>
    <property type="match status" value="1"/>
</dbReference>
<dbReference type="Gene3D" id="3.60.15.10">
    <property type="entry name" value="Ribonuclease Z/Hydroxyacylglutathione hydrolase-like"/>
    <property type="match status" value="1"/>
</dbReference>
<organism evidence="1 2">
    <name type="scientific">Limobrevibacterium gyesilva</name>
    <dbReference type="NCBI Taxonomy" id="2991712"/>
    <lineage>
        <taxon>Bacteria</taxon>
        <taxon>Pseudomonadati</taxon>
        <taxon>Pseudomonadota</taxon>
        <taxon>Alphaproteobacteria</taxon>
        <taxon>Acetobacterales</taxon>
        <taxon>Acetobacteraceae</taxon>
        <taxon>Limobrevibacterium</taxon>
    </lineage>
</organism>
<name>A0AA41YLF3_9PROT</name>
<dbReference type="PANTHER" id="PTHR46018:SF7">
    <property type="entry name" value="RIBONUCLEASE Z"/>
    <property type="match status" value="1"/>
</dbReference>
<proteinExistence type="predicted"/>